<evidence type="ECO:0000313" key="2">
    <source>
        <dbReference type="EMBL" id="MBK5176532.1"/>
    </source>
</evidence>
<dbReference type="Pfam" id="PF05489">
    <property type="entry name" value="Phage_tail_X"/>
    <property type="match status" value="1"/>
</dbReference>
<protein>
    <submittedName>
        <fullName evidence="2">Tail protein X</fullName>
    </submittedName>
</protein>
<dbReference type="EMBL" id="JADRCP010000001">
    <property type="protein sequence ID" value="MBK5176532.1"/>
    <property type="molecule type" value="Genomic_DNA"/>
</dbReference>
<gene>
    <name evidence="2" type="ORF">I2492_09365</name>
    <name evidence="1" type="ORF">I2493_09365</name>
</gene>
<organism evidence="2 3">
    <name type="scientific">Limnobaculum xujianqingii</name>
    <dbReference type="NCBI Taxonomy" id="2738837"/>
    <lineage>
        <taxon>Bacteria</taxon>
        <taxon>Pseudomonadati</taxon>
        <taxon>Pseudomonadota</taxon>
        <taxon>Gammaproteobacteria</taxon>
        <taxon>Enterobacterales</taxon>
        <taxon>Budviciaceae</taxon>
        <taxon>Limnobaculum</taxon>
    </lineage>
</organism>
<proteinExistence type="predicted"/>
<evidence type="ECO:0000313" key="4">
    <source>
        <dbReference type="Proteomes" id="UP001296969"/>
    </source>
</evidence>
<keyword evidence="4" id="KW-1185">Reference proteome</keyword>
<comment type="caution">
    <text evidence="2">The sequence shown here is derived from an EMBL/GenBank/DDBJ whole genome shotgun (WGS) entry which is preliminary data.</text>
</comment>
<reference evidence="2 4" key="1">
    <citation type="submission" date="2020-11" db="EMBL/GenBank/DDBJ databases">
        <title>Insectihabitans protaetiae gen. nov. sp. nov. and Insectihabitans allomyrinae sp. nov., isolated from larvae of Protaetia brevitarsis seulensis and Allomyrina dichotoma, respectively.</title>
        <authorList>
            <person name="Lee S.D."/>
            <person name="Byeon Y.-S."/>
            <person name="Kim S.-M."/>
            <person name="Yang H.L."/>
            <person name="Kim I.S."/>
        </authorList>
    </citation>
    <scope>NUCLEOTIDE SEQUENCE</scope>
    <source>
        <strain evidence="2">CWB-B4</strain>
        <strain evidence="1 4">CWB-B43</strain>
    </source>
</reference>
<name>A0A9D7AII3_9GAMM</name>
<dbReference type="Proteomes" id="UP000807542">
    <property type="component" value="Unassembled WGS sequence"/>
</dbReference>
<evidence type="ECO:0000313" key="3">
    <source>
        <dbReference type="Proteomes" id="UP000807542"/>
    </source>
</evidence>
<sequence>MEWEYVTEQGDTWDVLAADIYGSEKLVGLLQEANPDYLGILYFPAGVILTIPDTPKQASSALDSPWKRNA</sequence>
<dbReference type="RefSeq" id="WP_228398081.1">
    <property type="nucleotide sequence ID" value="NZ_JADRCP010000001.1"/>
</dbReference>
<dbReference type="Proteomes" id="UP001296969">
    <property type="component" value="Unassembled WGS sequence"/>
</dbReference>
<evidence type="ECO:0000313" key="1">
    <source>
        <dbReference type="EMBL" id="MBK5073223.1"/>
    </source>
</evidence>
<accession>A0A9D7AII3</accession>
<dbReference type="EMBL" id="JADRCQ010000001">
    <property type="protein sequence ID" value="MBK5073223.1"/>
    <property type="molecule type" value="Genomic_DNA"/>
</dbReference>
<dbReference type="InterPro" id="IPR008861">
    <property type="entry name" value="GpX-like"/>
</dbReference>
<dbReference type="AlphaFoldDB" id="A0A9D7AII3"/>